<sequence length="144" mass="15281">MSLGKKKPDPPATEPDDRDVTLLKWGAELQRELAQSVAGVLVRGARAVPVGQSPGAISRPATSGANSLMGFSLKNTSYELPCTVHLIDGESVEDGHLILEIELSPSESAREWFGMSGVSLSRGLVYHDPSGLTTGSVFLRGSDY</sequence>
<dbReference type="RefSeq" id="WP_193667331.1">
    <property type="nucleotide sequence ID" value="NZ_JACDTV010000002.1"/>
</dbReference>
<dbReference type="Proteomes" id="UP000732378">
    <property type="component" value="Unassembled WGS sequence"/>
</dbReference>
<reference evidence="1 2" key="1">
    <citation type="submission" date="2021-01" db="EMBL/GenBank/DDBJ databases">
        <title>Sequencing the genomes of 1000 actinobacteria strains.</title>
        <authorList>
            <person name="Klenk H.-P."/>
        </authorList>
    </citation>
    <scope>NUCLEOTIDE SEQUENCE [LARGE SCALE GENOMIC DNA]</scope>
    <source>
        <strain evidence="1 2">DSM 18239</strain>
    </source>
</reference>
<evidence type="ECO:0000313" key="1">
    <source>
        <dbReference type="EMBL" id="MBM7510049.1"/>
    </source>
</evidence>
<evidence type="ECO:0000313" key="2">
    <source>
        <dbReference type="Proteomes" id="UP000732378"/>
    </source>
</evidence>
<accession>A0ABS2MFS7</accession>
<organism evidence="1 2">
    <name type="scientific">Nocardioides salarius</name>
    <dbReference type="NCBI Taxonomy" id="374513"/>
    <lineage>
        <taxon>Bacteria</taxon>
        <taxon>Bacillati</taxon>
        <taxon>Actinomycetota</taxon>
        <taxon>Actinomycetes</taxon>
        <taxon>Propionibacteriales</taxon>
        <taxon>Nocardioidaceae</taxon>
        <taxon>Nocardioides</taxon>
    </lineage>
</organism>
<dbReference type="EMBL" id="JAFBBZ010000001">
    <property type="protein sequence ID" value="MBM7510049.1"/>
    <property type="molecule type" value="Genomic_DNA"/>
</dbReference>
<proteinExistence type="predicted"/>
<protein>
    <submittedName>
        <fullName evidence="1">Uncharacterized protein</fullName>
    </submittedName>
</protein>
<name>A0ABS2MFS7_9ACTN</name>
<keyword evidence="2" id="KW-1185">Reference proteome</keyword>
<comment type="caution">
    <text evidence="1">The sequence shown here is derived from an EMBL/GenBank/DDBJ whole genome shotgun (WGS) entry which is preliminary data.</text>
</comment>
<gene>
    <name evidence="1" type="ORF">JOE61_003863</name>
</gene>